<dbReference type="STRING" id="472175.EL18_02590"/>
<reference evidence="2 3" key="1">
    <citation type="submission" date="2014-05" db="EMBL/GenBank/DDBJ databases">
        <title>Draft Genome Sequence of Nitratireductor basaltis Strain UMTGB225, A Marine Bacterium Isolated from Green Barrel Tunicate.</title>
        <authorList>
            <person name="Gan H.Y."/>
        </authorList>
    </citation>
    <scope>NUCLEOTIDE SEQUENCE [LARGE SCALE GENOMIC DNA]</scope>
    <source>
        <strain evidence="2 3">UMTGB225</strain>
    </source>
</reference>
<comment type="caution">
    <text evidence="2">The sequence shown here is derived from an EMBL/GenBank/DDBJ whole genome shotgun (WGS) entry which is preliminary data.</text>
</comment>
<dbReference type="InterPro" id="IPR000089">
    <property type="entry name" value="Biotin_lipoyl"/>
</dbReference>
<proteinExistence type="predicted"/>
<sequence>MFSDPEKSRLIQAMRRTGTTRLEIECGADVLTLGLALSAHPEATAPVETAPPAIVNSPALGRFVACGGDDGLTVVSPGDRVIAGQVLGYVGLDGARVQVSAPKCGVVVGECPQNDQVVGFGDPLFLLEPDT</sequence>
<dbReference type="SUPFAM" id="SSF51230">
    <property type="entry name" value="Single hybrid motif"/>
    <property type="match status" value="1"/>
</dbReference>
<gene>
    <name evidence="2" type="ORF">EL18_02590</name>
</gene>
<evidence type="ECO:0000313" key="3">
    <source>
        <dbReference type="Proteomes" id="UP000053675"/>
    </source>
</evidence>
<accession>A0A084U5V4</accession>
<keyword evidence="3" id="KW-1185">Reference proteome</keyword>
<dbReference type="InterPro" id="IPR011053">
    <property type="entry name" value="Single_hybrid_motif"/>
</dbReference>
<feature type="domain" description="Lipoyl-binding" evidence="1">
    <location>
        <begin position="55"/>
        <end position="126"/>
    </location>
</feature>
<dbReference type="Proteomes" id="UP000053675">
    <property type="component" value="Unassembled WGS sequence"/>
</dbReference>
<dbReference type="OrthoDB" id="7282653at2"/>
<dbReference type="eggNOG" id="COG0511">
    <property type="taxonomic scope" value="Bacteria"/>
</dbReference>
<protein>
    <submittedName>
        <fullName evidence="2">Acetyl-CoA carboxylase biotin carboxyl carrier protein subunit</fullName>
    </submittedName>
</protein>
<dbReference type="AlphaFoldDB" id="A0A084U5V4"/>
<dbReference type="RefSeq" id="WP_036484986.1">
    <property type="nucleotide sequence ID" value="NZ_JMQM01000002.1"/>
</dbReference>
<dbReference type="Pfam" id="PF00364">
    <property type="entry name" value="Biotin_lipoyl"/>
    <property type="match status" value="1"/>
</dbReference>
<dbReference type="PATRIC" id="fig|472175.3.peg.2581"/>
<dbReference type="EMBL" id="JMQM01000002">
    <property type="protein sequence ID" value="KFB08340.1"/>
    <property type="molecule type" value="Genomic_DNA"/>
</dbReference>
<evidence type="ECO:0000259" key="1">
    <source>
        <dbReference type="Pfam" id="PF00364"/>
    </source>
</evidence>
<name>A0A084U5V4_9HYPH</name>
<organism evidence="2 3">
    <name type="scientific">Nitratireductor basaltis</name>
    <dbReference type="NCBI Taxonomy" id="472175"/>
    <lineage>
        <taxon>Bacteria</taxon>
        <taxon>Pseudomonadati</taxon>
        <taxon>Pseudomonadota</taxon>
        <taxon>Alphaproteobacteria</taxon>
        <taxon>Hyphomicrobiales</taxon>
        <taxon>Phyllobacteriaceae</taxon>
        <taxon>Nitratireductor</taxon>
    </lineage>
</organism>
<evidence type="ECO:0000313" key="2">
    <source>
        <dbReference type="EMBL" id="KFB08340.1"/>
    </source>
</evidence>
<dbReference type="Gene3D" id="2.40.50.100">
    <property type="match status" value="1"/>
</dbReference>